<comment type="caution">
    <text evidence="1">The sequence shown here is derived from an EMBL/GenBank/DDBJ whole genome shotgun (WGS) entry which is preliminary data.</text>
</comment>
<dbReference type="Proteomes" id="UP001165960">
    <property type="component" value="Unassembled WGS sequence"/>
</dbReference>
<gene>
    <name evidence="1" type="ORF">DSO57_1022179</name>
</gene>
<dbReference type="EMBL" id="QTSX02002240">
    <property type="protein sequence ID" value="KAJ9076860.1"/>
    <property type="molecule type" value="Genomic_DNA"/>
</dbReference>
<sequence length="99" mass="10840">MVMQMLWIFLLSRPEGCDVNQVNEAGNTALHWAALNGSLEVAKLLVGAGANVLLKNQIGRTSFYEAKQGGHEEVAEYLLELIDQAECSDDEEESTESAQ</sequence>
<reference evidence="1" key="1">
    <citation type="submission" date="2022-04" db="EMBL/GenBank/DDBJ databases">
        <title>Genome of the entomopathogenic fungus Entomophthora muscae.</title>
        <authorList>
            <person name="Elya C."/>
            <person name="Lovett B.R."/>
            <person name="Lee E."/>
            <person name="Macias A.M."/>
            <person name="Hajek A.E."/>
            <person name="De Bivort B.L."/>
            <person name="Kasson M.T."/>
            <person name="De Fine Licht H.H."/>
            <person name="Stajich J.E."/>
        </authorList>
    </citation>
    <scope>NUCLEOTIDE SEQUENCE</scope>
    <source>
        <strain evidence="1">Berkeley</strain>
    </source>
</reference>
<evidence type="ECO:0000313" key="2">
    <source>
        <dbReference type="Proteomes" id="UP001165960"/>
    </source>
</evidence>
<evidence type="ECO:0000313" key="1">
    <source>
        <dbReference type="EMBL" id="KAJ9076860.1"/>
    </source>
</evidence>
<accession>A0ACC2TQS9</accession>
<proteinExistence type="predicted"/>
<organism evidence="1 2">
    <name type="scientific">Entomophthora muscae</name>
    <dbReference type="NCBI Taxonomy" id="34485"/>
    <lineage>
        <taxon>Eukaryota</taxon>
        <taxon>Fungi</taxon>
        <taxon>Fungi incertae sedis</taxon>
        <taxon>Zoopagomycota</taxon>
        <taxon>Entomophthoromycotina</taxon>
        <taxon>Entomophthoromycetes</taxon>
        <taxon>Entomophthorales</taxon>
        <taxon>Entomophthoraceae</taxon>
        <taxon>Entomophthora</taxon>
    </lineage>
</organism>
<keyword evidence="2" id="KW-1185">Reference proteome</keyword>
<protein>
    <submittedName>
        <fullName evidence="1">Uncharacterized protein</fullName>
    </submittedName>
</protein>
<name>A0ACC2TQS9_9FUNG</name>